<evidence type="ECO:0000313" key="1">
    <source>
        <dbReference type="EMBL" id="VEL33959.1"/>
    </source>
</evidence>
<organism evidence="1 2">
    <name type="scientific">Protopolystoma xenopodis</name>
    <dbReference type="NCBI Taxonomy" id="117903"/>
    <lineage>
        <taxon>Eukaryota</taxon>
        <taxon>Metazoa</taxon>
        <taxon>Spiralia</taxon>
        <taxon>Lophotrochozoa</taxon>
        <taxon>Platyhelminthes</taxon>
        <taxon>Monogenea</taxon>
        <taxon>Polyopisthocotylea</taxon>
        <taxon>Polystomatidea</taxon>
        <taxon>Polystomatidae</taxon>
        <taxon>Protopolystoma</taxon>
    </lineage>
</organism>
<accession>A0A448XD02</accession>
<evidence type="ECO:0000313" key="2">
    <source>
        <dbReference type="Proteomes" id="UP000784294"/>
    </source>
</evidence>
<dbReference type="AlphaFoldDB" id="A0A448XD02"/>
<reference evidence="1" key="1">
    <citation type="submission" date="2018-11" db="EMBL/GenBank/DDBJ databases">
        <authorList>
            <consortium name="Pathogen Informatics"/>
        </authorList>
    </citation>
    <scope>NUCLEOTIDE SEQUENCE</scope>
</reference>
<sequence length="93" mass="9665">MDLLATTIRGHIPDPSGVFHALSPSLIGLQKGDIASVSSARQTGFGRGFRSRLLSNTFMPPIRHSAWAFGRSAVLTTAPFLPDQSEGGGGGAS</sequence>
<keyword evidence="2" id="KW-1185">Reference proteome</keyword>
<dbReference type="Proteomes" id="UP000784294">
    <property type="component" value="Unassembled WGS sequence"/>
</dbReference>
<name>A0A448XD02_9PLAT</name>
<comment type="caution">
    <text evidence="1">The sequence shown here is derived from an EMBL/GenBank/DDBJ whole genome shotgun (WGS) entry which is preliminary data.</text>
</comment>
<gene>
    <name evidence="1" type="ORF">PXEA_LOCUS27399</name>
</gene>
<dbReference type="EMBL" id="CAAALY010246721">
    <property type="protein sequence ID" value="VEL33959.1"/>
    <property type="molecule type" value="Genomic_DNA"/>
</dbReference>
<protein>
    <submittedName>
        <fullName evidence="1">Uncharacterized protein</fullName>
    </submittedName>
</protein>
<proteinExistence type="predicted"/>